<dbReference type="EMBL" id="KX552041">
    <property type="protein sequence ID" value="AOQ27389.1"/>
    <property type="molecule type" value="Genomic_DNA"/>
</dbReference>
<accession>A0A1D7XFP7</accession>
<sequence length="117" mass="13929">MKAQNAIKEYILAAIDFNDYGITTEKEKIAELMRRFNSEYWYPDNQSRFNYSIVKALASWLQGLPSDINIAFEYWEIDRLLTSWGYIKENSSDDKIQRERENYWLYIAGVILACSYE</sequence>
<evidence type="ECO:0000313" key="2">
    <source>
        <dbReference type="Proteomes" id="UP000225358"/>
    </source>
</evidence>
<name>A0A1D7XFP7_9CAUD</name>
<gene>
    <name evidence="1" type="ORF">ESCO13_00279</name>
</gene>
<protein>
    <submittedName>
        <fullName evidence="1">Uncharacterized protein</fullName>
    </submittedName>
</protein>
<dbReference type="Proteomes" id="UP000225358">
    <property type="component" value="Segment"/>
</dbReference>
<organism evidence="1 2">
    <name type="scientific">Escherichia phage ESCO13</name>
    <dbReference type="NCBI Taxonomy" id="1881104"/>
    <lineage>
        <taxon>Viruses</taxon>
        <taxon>Duplodnaviria</taxon>
        <taxon>Heunggongvirae</taxon>
        <taxon>Uroviricota</taxon>
        <taxon>Caudoviricetes</taxon>
        <taxon>Stephanstirmvirinae</taxon>
        <taxon>Phapecoctavirus</taxon>
        <taxon>Phapecoctavirus ESCO13</taxon>
    </lineage>
</organism>
<reference evidence="1" key="1">
    <citation type="submission" date="2017-02" db="EMBL/GenBank/DDBJ databases">
        <title>Complete genome sequence of two Escherichia coli phages, vB_EcoM_ ESCO5 and vB_EcoM_ESCO13, which are related to phAPEC8.</title>
        <authorList>
            <person name="Trotereau A."/>
            <person name="Gonnet M."/>
            <person name="Viardot A."/>
            <person name="Lalmanach A.-C."/>
            <person name="Guabiraba R."/>
            <person name="Chanteloup N."/>
            <person name="Schouler C."/>
        </authorList>
    </citation>
    <scope>NUCLEOTIDE SEQUENCE [LARGE SCALE GENOMIC DNA]</scope>
</reference>
<evidence type="ECO:0000313" key="1">
    <source>
        <dbReference type="EMBL" id="AOQ27389.1"/>
    </source>
</evidence>
<proteinExistence type="predicted"/>
<keyword evidence="2" id="KW-1185">Reference proteome</keyword>